<dbReference type="Proteomes" id="UP001159363">
    <property type="component" value="Chromosome 3"/>
</dbReference>
<organism evidence="1 2">
    <name type="scientific">Dryococelus australis</name>
    <dbReference type="NCBI Taxonomy" id="614101"/>
    <lineage>
        <taxon>Eukaryota</taxon>
        <taxon>Metazoa</taxon>
        <taxon>Ecdysozoa</taxon>
        <taxon>Arthropoda</taxon>
        <taxon>Hexapoda</taxon>
        <taxon>Insecta</taxon>
        <taxon>Pterygota</taxon>
        <taxon>Neoptera</taxon>
        <taxon>Polyneoptera</taxon>
        <taxon>Phasmatodea</taxon>
        <taxon>Verophasmatodea</taxon>
        <taxon>Anareolatae</taxon>
        <taxon>Phasmatidae</taxon>
        <taxon>Eurycanthinae</taxon>
        <taxon>Dryococelus</taxon>
    </lineage>
</organism>
<sequence length="67" mass="7890">MSDEIDEAIEEDTDELVVVLRDEVGDLVYKQKKVWVREWIGHRKDYGASETLIRELAEEDPKAFRKP</sequence>
<keyword evidence="2" id="KW-1185">Reference proteome</keyword>
<accession>A0ABQ9HVC3</accession>
<dbReference type="EMBL" id="JARBHB010000003">
    <property type="protein sequence ID" value="KAJ8888333.1"/>
    <property type="molecule type" value="Genomic_DNA"/>
</dbReference>
<reference evidence="1 2" key="1">
    <citation type="submission" date="2023-02" db="EMBL/GenBank/DDBJ databases">
        <title>LHISI_Scaffold_Assembly.</title>
        <authorList>
            <person name="Stuart O.P."/>
            <person name="Cleave R."/>
            <person name="Magrath M.J.L."/>
            <person name="Mikheyev A.S."/>
        </authorList>
    </citation>
    <scope>NUCLEOTIDE SEQUENCE [LARGE SCALE GENOMIC DNA]</scope>
    <source>
        <strain evidence="1">Daus_M_001</strain>
        <tissue evidence="1">Leg muscle</tissue>
    </source>
</reference>
<protein>
    <submittedName>
        <fullName evidence="1">Uncharacterized protein</fullName>
    </submittedName>
</protein>
<gene>
    <name evidence="1" type="ORF">PR048_007820</name>
</gene>
<name>A0ABQ9HVC3_9NEOP</name>
<evidence type="ECO:0000313" key="2">
    <source>
        <dbReference type="Proteomes" id="UP001159363"/>
    </source>
</evidence>
<proteinExistence type="predicted"/>
<evidence type="ECO:0000313" key="1">
    <source>
        <dbReference type="EMBL" id="KAJ8888333.1"/>
    </source>
</evidence>
<comment type="caution">
    <text evidence="1">The sequence shown here is derived from an EMBL/GenBank/DDBJ whole genome shotgun (WGS) entry which is preliminary data.</text>
</comment>